<keyword evidence="3" id="KW-1185">Reference proteome</keyword>
<gene>
    <name evidence="2" type="ORF">SAY86_020691</name>
</gene>
<dbReference type="EMBL" id="JAXQNO010000011">
    <property type="protein sequence ID" value="KAK4789372.1"/>
    <property type="molecule type" value="Genomic_DNA"/>
</dbReference>
<protein>
    <submittedName>
        <fullName evidence="2">Uncharacterized protein</fullName>
    </submittedName>
</protein>
<name>A0AAN7LP71_TRANT</name>
<dbReference type="AlphaFoldDB" id="A0AAN7LP71"/>
<reference evidence="2 3" key="1">
    <citation type="journal article" date="2023" name="Hortic Res">
        <title>Pangenome of water caltrop reveals structural variations and asymmetric subgenome divergence after allopolyploidization.</title>
        <authorList>
            <person name="Zhang X."/>
            <person name="Chen Y."/>
            <person name="Wang L."/>
            <person name="Yuan Y."/>
            <person name="Fang M."/>
            <person name="Shi L."/>
            <person name="Lu R."/>
            <person name="Comes H.P."/>
            <person name="Ma Y."/>
            <person name="Chen Y."/>
            <person name="Huang G."/>
            <person name="Zhou Y."/>
            <person name="Zheng Z."/>
            <person name="Qiu Y."/>
        </authorList>
    </citation>
    <scope>NUCLEOTIDE SEQUENCE [LARGE SCALE GENOMIC DNA]</scope>
    <source>
        <strain evidence="2">F231</strain>
    </source>
</reference>
<evidence type="ECO:0000256" key="1">
    <source>
        <dbReference type="SAM" id="SignalP"/>
    </source>
</evidence>
<proteinExistence type="predicted"/>
<keyword evidence="1" id="KW-0732">Signal</keyword>
<sequence length="102" mass="11761">MCRYIWKLFIVTVACSSKVGQIIFKISYQHWPKEQLHSTYHITIRCPRHDIPFDCDVTIGIQRIISGCRSSEMRKIFKKLQNGTEKMDGVSASEATKLPADE</sequence>
<comment type="caution">
    <text evidence="2">The sequence shown here is derived from an EMBL/GenBank/DDBJ whole genome shotgun (WGS) entry which is preliminary data.</text>
</comment>
<evidence type="ECO:0000313" key="3">
    <source>
        <dbReference type="Proteomes" id="UP001346149"/>
    </source>
</evidence>
<evidence type="ECO:0000313" key="2">
    <source>
        <dbReference type="EMBL" id="KAK4789372.1"/>
    </source>
</evidence>
<feature type="chain" id="PRO_5042955184" evidence="1">
    <location>
        <begin position="17"/>
        <end position="102"/>
    </location>
</feature>
<dbReference type="Proteomes" id="UP001346149">
    <property type="component" value="Unassembled WGS sequence"/>
</dbReference>
<feature type="signal peptide" evidence="1">
    <location>
        <begin position="1"/>
        <end position="16"/>
    </location>
</feature>
<accession>A0AAN7LP71</accession>
<organism evidence="2 3">
    <name type="scientific">Trapa natans</name>
    <name type="common">Water chestnut</name>
    <dbReference type="NCBI Taxonomy" id="22666"/>
    <lineage>
        <taxon>Eukaryota</taxon>
        <taxon>Viridiplantae</taxon>
        <taxon>Streptophyta</taxon>
        <taxon>Embryophyta</taxon>
        <taxon>Tracheophyta</taxon>
        <taxon>Spermatophyta</taxon>
        <taxon>Magnoliopsida</taxon>
        <taxon>eudicotyledons</taxon>
        <taxon>Gunneridae</taxon>
        <taxon>Pentapetalae</taxon>
        <taxon>rosids</taxon>
        <taxon>malvids</taxon>
        <taxon>Myrtales</taxon>
        <taxon>Lythraceae</taxon>
        <taxon>Trapa</taxon>
    </lineage>
</organism>